<dbReference type="PATRIC" id="fig|123899.6.peg.522"/>
<dbReference type="InterPro" id="IPR011055">
    <property type="entry name" value="Dup_hybrid_motif"/>
</dbReference>
<keyword evidence="4" id="KW-1185">Reference proteome</keyword>
<dbReference type="InterPro" id="IPR050570">
    <property type="entry name" value="Cell_wall_metabolism_enzyme"/>
</dbReference>
<feature type="domain" description="M23ase beta-sheet core" evidence="2">
    <location>
        <begin position="203"/>
        <end position="297"/>
    </location>
</feature>
<protein>
    <submittedName>
        <fullName evidence="3">Exported peptidase</fullName>
    </submittedName>
</protein>
<evidence type="ECO:0000256" key="1">
    <source>
        <dbReference type="ARBA" id="ARBA00022729"/>
    </source>
</evidence>
<dbReference type="Proteomes" id="UP000076825">
    <property type="component" value="Chromosome 1"/>
</dbReference>
<dbReference type="Pfam" id="PF01551">
    <property type="entry name" value="Peptidase_M23"/>
    <property type="match status" value="1"/>
</dbReference>
<dbReference type="AlphaFoldDB" id="A0A157P797"/>
<dbReference type="Gene3D" id="2.70.70.10">
    <property type="entry name" value="Glucose Permease (Domain IIA)"/>
    <property type="match status" value="1"/>
</dbReference>
<sequence length="326" mass="34653">MHARQGQDRHFTLGGGRLALLMSLALVAAAVFGAGMQRLLFAGGASPYSVDWPSYARSQAANDADFLRENVNMLATKVGTMQARLASIDGLGRRVAQIAGLNYTDSDVAVHATLDEATHVMDDLFTDRQPPTPASAEALGRQLDDLQVRLAQQADNFKWLDAALTSQSADQARVPTAMPISDYPYLSSSYGWRRNPVTGRYAMHEGLDFAAPRGTPIRAASGGVVLLANVQSGYGNTVEIDHGNGLITRYAHASRLLVKAGEVVERGQEIAQVGSSGRSTGPHLHFEVRLAGQPLDPRLFLGEQNPAATTVAQAELGRGAATPAAP</sequence>
<dbReference type="RefSeq" id="WP_025517175.1">
    <property type="nucleotide sequence ID" value="NZ_CP016340.1"/>
</dbReference>
<dbReference type="GO" id="GO:0004222">
    <property type="term" value="F:metalloendopeptidase activity"/>
    <property type="evidence" value="ECO:0007669"/>
    <property type="project" value="TreeGrafter"/>
</dbReference>
<evidence type="ECO:0000313" key="4">
    <source>
        <dbReference type="Proteomes" id="UP000076825"/>
    </source>
</evidence>
<name>A0A157P797_9BORD</name>
<proteinExistence type="predicted"/>
<dbReference type="STRING" id="123899.SAMEA3906487_00540"/>
<accession>A0A157P797</accession>
<dbReference type="CDD" id="cd12797">
    <property type="entry name" value="M23_peptidase"/>
    <property type="match status" value="1"/>
</dbReference>
<dbReference type="EMBL" id="LT546645">
    <property type="protein sequence ID" value="SAI67005.1"/>
    <property type="molecule type" value="Genomic_DNA"/>
</dbReference>
<dbReference type="KEGG" id="btrm:SAMEA390648700540"/>
<dbReference type="eggNOG" id="COG0739">
    <property type="taxonomic scope" value="Bacteria"/>
</dbReference>
<evidence type="ECO:0000259" key="2">
    <source>
        <dbReference type="Pfam" id="PF01551"/>
    </source>
</evidence>
<dbReference type="InterPro" id="IPR016047">
    <property type="entry name" value="M23ase_b-sheet_dom"/>
</dbReference>
<dbReference type="FunFam" id="2.70.70.10:FF:000006">
    <property type="entry name" value="M23 family peptidase"/>
    <property type="match status" value="1"/>
</dbReference>
<organism evidence="3 4">
    <name type="scientific">Bordetella trematum</name>
    <dbReference type="NCBI Taxonomy" id="123899"/>
    <lineage>
        <taxon>Bacteria</taxon>
        <taxon>Pseudomonadati</taxon>
        <taxon>Pseudomonadota</taxon>
        <taxon>Betaproteobacteria</taxon>
        <taxon>Burkholderiales</taxon>
        <taxon>Alcaligenaceae</taxon>
        <taxon>Bordetella</taxon>
    </lineage>
</organism>
<dbReference type="PANTHER" id="PTHR21666:SF289">
    <property type="entry name" value="L-ALA--D-GLU ENDOPEPTIDASE"/>
    <property type="match status" value="1"/>
</dbReference>
<evidence type="ECO:0000313" key="3">
    <source>
        <dbReference type="EMBL" id="SAI67005.1"/>
    </source>
</evidence>
<gene>
    <name evidence="3" type="primary">envC_1</name>
    <name evidence="3" type="ORF">SAMEA3906487_00540</name>
</gene>
<dbReference type="PANTHER" id="PTHR21666">
    <property type="entry name" value="PEPTIDASE-RELATED"/>
    <property type="match status" value="1"/>
</dbReference>
<dbReference type="GeneID" id="56588051"/>
<reference evidence="3 4" key="1">
    <citation type="submission" date="2016-04" db="EMBL/GenBank/DDBJ databases">
        <authorList>
            <consortium name="Pathogen Informatics"/>
        </authorList>
    </citation>
    <scope>NUCLEOTIDE SEQUENCE [LARGE SCALE GENOMIC DNA]</scope>
    <source>
        <strain evidence="3 4">H044680328</strain>
    </source>
</reference>
<dbReference type="OrthoDB" id="9815245at2"/>
<keyword evidence="1" id="KW-0732">Signal</keyword>
<dbReference type="SUPFAM" id="SSF51261">
    <property type="entry name" value="Duplicated hybrid motif"/>
    <property type="match status" value="1"/>
</dbReference>